<gene>
    <name evidence="2" type="ORF">M9458_004568</name>
</gene>
<sequence>MCTQSNGEARRRATSSTRKLKSMAKKKLADHVTLRVGIHTVCAWSARERITANCPHCERLSLRVLRSRKALFKEGAFTSVPRGSGPASTEVERQLHSWGSQLDWLEGMETGARSLGSEARSAVSSPRGMGLTLRISSSEEIEEIEEIESADEVPHSPQSGELLEVVTRAVAKLNIDWPAEKQTEPQRSKLDERFLRTRSAPSHRSLPFHTEVSRSWGRPFSARLFIPASDYYGNVAGMTESGYKAMPWVEQMLACYLSPDTASSLKAPTLPSKQLRTTSALVGKGYTAYQADLLKELDEGEEIKKDDITELRRRTGSSFWMPRLRLLACSATP</sequence>
<proteinExistence type="predicted"/>
<accession>A0ABD0RSR7</accession>
<evidence type="ECO:0000313" key="2">
    <source>
        <dbReference type="EMBL" id="KAL0201381.1"/>
    </source>
</evidence>
<name>A0ABD0RSR7_CIRMR</name>
<feature type="region of interest" description="Disordered" evidence="1">
    <location>
        <begin position="1"/>
        <end position="24"/>
    </location>
</feature>
<evidence type="ECO:0000256" key="1">
    <source>
        <dbReference type="SAM" id="MobiDB-lite"/>
    </source>
</evidence>
<evidence type="ECO:0000313" key="3">
    <source>
        <dbReference type="Proteomes" id="UP001529510"/>
    </source>
</evidence>
<organism evidence="2 3">
    <name type="scientific">Cirrhinus mrigala</name>
    <name type="common">Mrigala</name>
    <dbReference type="NCBI Taxonomy" id="683832"/>
    <lineage>
        <taxon>Eukaryota</taxon>
        <taxon>Metazoa</taxon>
        <taxon>Chordata</taxon>
        <taxon>Craniata</taxon>
        <taxon>Vertebrata</taxon>
        <taxon>Euteleostomi</taxon>
        <taxon>Actinopterygii</taxon>
        <taxon>Neopterygii</taxon>
        <taxon>Teleostei</taxon>
        <taxon>Ostariophysi</taxon>
        <taxon>Cypriniformes</taxon>
        <taxon>Cyprinidae</taxon>
        <taxon>Labeoninae</taxon>
        <taxon>Labeonini</taxon>
        <taxon>Cirrhinus</taxon>
    </lineage>
</organism>
<feature type="non-terminal residue" evidence="2">
    <location>
        <position position="333"/>
    </location>
</feature>
<protein>
    <submittedName>
        <fullName evidence="2">Uncharacterized protein</fullName>
    </submittedName>
</protein>
<keyword evidence="3" id="KW-1185">Reference proteome</keyword>
<dbReference type="AlphaFoldDB" id="A0ABD0RSR7"/>
<dbReference type="Proteomes" id="UP001529510">
    <property type="component" value="Unassembled WGS sequence"/>
</dbReference>
<dbReference type="EMBL" id="JAMKFB020000002">
    <property type="protein sequence ID" value="KAL0201381.1"/>
    <property type="molecule type" value="Genomic_DNA"/>
</dbReference>
<comment type="caution">
    <text evidence="2">The sequence shown here is derived from an EMBL/GenBank/DDBJ whole genome shotgun (WGS) entry which is preliminary data.</text>
</comment>
<reference evidence="2 3" key="1">
    <citation type="submission" date="2024-05" db="EMBL/GenBank/DDBJ databases">
        <title>Genome sequencing and assembly of Indian major carp, Cirrhinus mrigala (Hamilton, 1822).</title>
        <authorList>
            <person name="Mohindra V."/>
            <person name="Chowdhury L.M."/>
            <person name="Lal K."/>
            <person name="Jena J.K."/>
        </authorList>
    </citation>
    <scope>NUCLEOTIDE SEQUENCE [LARGE SCALE GENOMIC DNA]</scope>
    <source>
        <strain evidence="2">CM1030</strain>
        <tissue evidence="2">Blood</tissue>
    </source>
</reference>